<organism evidence="14 15">
    <name type="scientific">Crocodylus porosus</name>
    <name type="common">Saltwater crocodile</name>
    <name type="synonym">Estuarine crocodile</name>
    <dbReference type="NCBI Taxonomy" id="8502"/>
    <lineage>
        <taxon>Eukaryota</taxon>
        <taxon>Metazoa</taxon>
        <taxon>Chordata</taxon>
        <taxon>Craniata</taxon>
        <taxon>Vertebrata</taxon>
        <taxon>Euteleostomi</taxon>
        <taxon>Archelosauria</taxon>
        <taxon>Archosauria</taxon>
        <taxon>Crocodylia</taxon>
        <taxon>Longirostres</taxon>
        <taxon>Crocodylidae</taxon>
        <taxon>Crocodylus</taxon>
    </lineage>
</organism>
<evidence type="ECO:0000256" key="2">
    <source>
        <dbReference type="ARBA" id="ARBA00006991"/>
    </source>
</evidence>
<dbReference type="FunFam" id="3.30.160.60:FF:002343">
    <property type="entry name" value="Zinc finger protein 33A"/>
    <property type="match status" value="4"/>
</dbReference>
<dbReference type="Pfam" id="PF00096">
    <property type="entry name" value="zf-C2H2"/>
    <property type="match status" value="8"/>
</dbReference>
<dbReference type="PROSITE" id="PS00028">
    <property type="entry name" value="ZINC_FINGER_C2H2_1"/>
    <property type="match status" value="8"/>
</dbReference>
<dbReference type="SMART" id="SM00355">
    <property type="entry name" value="ZnF_C2H2"/>
    <property type="match status" value="8"/>
</dbReference>
<dbReference type="SUPFAM" id="SSF57667">
    <property type="entry name" value="beta-beta-alpha zinc fingers"/>
    <property type="match status" value="5"/>
</dbReference>
<dbReference type="Ensembl" id="ENSCPRT00005006434.1">
    <property type="protein sequence ID" value="ENSCPRP00005005486.1"/>
    <property type="gene ID" value="ENSCPRG00005003921.1"/>
</dbReference>
<dbReference type="FunFam" id="3.30.160.60:FF:000446">
    <property type="entry name" value="Zinc finger protein"/>
    <property type="match status" value="1"/>
</dbReference>
<feature type="domain" description="C2H2-type" evidence="13">
    <location>
        <begin position="172"/>
        <end position="199"/>
    </location>
</feature>
<evidence type="ECO:0000256" key="8">
    <source>
        <dbReference type="ARBA" id="ARBA00023125"/>
    </source>
</evidence>
<keyword evidence="15" id="KW-1185">Reference proteome</keyword>
<comment type="similarity">
    <text evidence="2">Belongs to the krueppel C2H2-type zinc-finger protein family.</text>
</comment>
<dbReference type="GO" id="GO:0003677">
    <property type="term" value="F:DNA binding"/>
    <property type="evidence" value="ECO:0007669"/>
    <property type="project" value="UniProtKB-KW"/>
</dbReference>
<evidence type="ECO:0000256" key="1">
    <source>
        <dbReference type="ARBA" id="ARBA00004123"/>
    </source>
</evidence>
<evidence type="ECO:0000256" key="3">
    <source>
        <dbReference type="ARBA" id="ARBA00022723"/>
    </source>
</evidence>
<evidence type="ECO:0000256" key="6">
    <source>
        <dbReference type="ARBA" id="ARBA00022833"/>
    </source>
</evidence>
<keyword evidence="9" id="KW-0804">Transcription</keyword>
<evidence type="ECO:0000256" key="7">
    <source>
        <dbReference type="ARBA" id="ARBA00023015"/>
    </source>
</evidence>
<keyword evidence="4" id="KW-0677">Repeat</keyword>
<dbReference type="Proteomes" id="UP000594220">
    <property type="component" value="Unplaced"/>
</dbReference>
<dbReference type="GeneTree" id="ENSGT00940000163513"/>
<dbReference type="PANTHER" id="PTHR47772">
    <property type="entry name" value="ZINC FINGER PROTEIN 200"/>
    <property type="match status" value="1"/>
</dbReference>
<evidence type="ECO:0000256" key="12">
    <source>
        <dbReference type="SAM" id="MobiDB-lite"/>
    </source>
</evidence>
<accession>A0A7M4FT37</accession>
<protein>
    <recommendedName>
        <fullName evidence="13">C2H2-type domain-containing protein</fullName>
    </recommendedName>
</protein>
<feature type="domain" description="C2H2-type" evidence="13">
    <location>
        <begin position="228"/>
        <end position="255"/>
    </location>
</feature>
<comment type="subcellular location">
    <subcellularLocation>
        <location evidence="1">Nucleus</location>
    </subcellularLocation>
</comment>
<feature type="domain" description="C2H2-type" evidence="13">
    <location>
        <begin position="144"/>
        <end position="171"/>
    </location>
</feature>
<dbReference type="PROSITE" id="PS50157">
    <property type="entry name" value="ZINC_FINGER_C2H2_2"/>
    <property type="match status" value="8"/>
</dbReference>
<keyword evidence="5 11" id="KW-0863">Zinc-finger</keyword>
<proteinExistence type="inferred from homology"/>
<keyword evidence="7" id="KW-0805">Transcription regulation</keyword>
<evidence type="ECO:0000256" key="9">
    <source>
        <dbReference type="ARBA" id="ARBA00023163"/>
    </source>
</evidence>
<dbReference type="InterPro" id="IPR050636">
    <property type="entry name" value="C2H2-ZF_domain-containing"/>
</dbReference>
<dbReference type="FunFam" id="3.30.160.60:FF:001857">
    <property type="entry name" value="Uncharacterized protein"/>
    <property type="match status" value="1"/>
</dbReference>
<evidence type="ECO:0000256" key="4">
    <source>
        <dbReference type="ARBA" id="ARBA00022737"/>
    </source>
</evidence>
<dbReference type="InterPro" id="IPR036236">
    <property type="entry name" value="Znf_C2H2_sf"/>
</dbReference>
<feature type="domain" description="C2H2-type" evidence="13">
    <location>
        <begin position="284"/>
        <end position="311"/>
    </location>
</feature>
<dbReference type="GO" id="GO:0005634">
    <property type="term" value="C:nucleus"/>
    <property type="evidence" value="ECO:0007669"/>
    <property type="project" value="UniProtKB-SubCell"/>
</dbReference>
<dbReference type="Gene3D" id="3.30.160.60">
    <property type="entry name" value="Classic Zinc Finger"/>
    <property type="match status" value="9"/>
</dbReference>
<feature type="region of interest" description="Disordered" evidence="12">
    <location>
        <begin position="393"/>
        <end position="418"/>
    </location>
</feature>
<keyword evidence="8" id="KW-0238">DNA-binding</keyword>
<evidence type="ECO:0000313" key="14">
    <source>
        <dbReference type="Ensembl" id="ENSCPRP00005005486.1"/>
    </source>
</evidence>
<dbReference type="FunFam" id="3.30.160.60:FF:001480">
    <property type="entry name" value="Si:cabz01071911.3"/>
    <property type="match status" value="1"/>
</dbReference>
<keyword evidence="6" id="KW-0862">Zinc</keyword>
<sequence length="418" mass="47713">MENRAEQQHPGEAPAHLELVPVRNQLPVQWTQKAAEPRKSPVCREGFKGRRDLKSLEGSTQKGEVLYICGECGKSFRDQQELRVHGGTHGRETADPHAYKSHLAEHQRIHLEERPHLCPECGKSFLQLSHLHVHQRVHTGEKPHHCSECGKSFNQLSHLRVHQRIHTGEKHYCCADCGKSFNQLSHLQSHQLIHAGVKPYHCVECGKSFRQRSTLAQHLHVHTGAKPYGCAECGKSFNRSSNLRVHQRLHTGEKPHRCAECGNSFSDPSRLRVHRRVHTGEKPHHCDECGKSFRDLSRLRIHWRVHTGEKPYHCPECGKGFSFGDHSLSSRLSPYSLCPGVVGKDLAPELKWPHFCICPGTSLLIFHHIYRTGLERDKHRLFLTPSPPTPIFCSPMEKESKHTGNERMGKSRRKLARK</sequence>
<name>A0A7M4FT37_CROPO</name>
<feature type="domain" description="C2H2-type" evidence="13">
    <location>
        <begin position="256"/>
        <end position="283"/>
    </location>
</feature>
<keyword evidence="3" id="KW-0479">Metal-binding</keyword>
<reference evidence="14" key="2">
    <citation type="submission" date="2025-09" db="UniProtKB">
        <authorList>
            <consortium name="Ensembl"/>
        </authorList>
    </citation>
    <scope>IDENTIFICATION</scope>
</reference>
<feature type="compositionally biased region" description="Basic and acidic residues" evidence="12">
    <location>
        <begin position="396"/>
        <end position="409"/>
    </location>
</feature>
<evidence type="ECO:0000256" key="5">
    <source>
        <dbReference type="ARBA" id="ARBA00022771"/>
    </source>
</evidence>
<evidence type="ECO:0000256" key="11">
    <source>
        <dbReference type="PROSITE-ProRule" id="PRU00042"/>
    </source>
</evidence>
<dbReference type="InterPro" id="IPR013087">
    <property type="entry name" value="Znf_C2H2_type"/>
</dbReference>
<dbReference type="FunFam" id="3.30.160.60:FF:000358">
    <property type="entry name" value="zinc finger protein 24"/>
    <property type="match status" value="1"/>
</dbReference>
<feature type="domain" description="C2H2-type" evidence="13">
    <location>
        <begin position="200"/>
        <end position="227"/>
    </location>
</feature>
<dbReference type="AlphaFoldDB" id="A0A7M4FT37"/>
<keyword evidence="10" id="KW-0539">Nucleus</keyword>
<dbReference type="GO" id="GO:0008270">
    <property type="term" value="F:zinc ion binding"/>
    <property type="evidence" value="ECO:0007669"/>
    <property type="project" value="UniProtKB-KW"/>
</dbReference>
<evidence type="ECO:0000256" key="10">
    <source>
        <dbReference type="ARBA" id="ARBA00023242"/>
    </source>
</evidence>
<reference evidence="14" key="1">
    <citation type="submission" date="2025-08" db="UniProtKB">
        <authorList>
            <consortium name="Ensembl"/>
        </authorList>
    </citation>
    <scope>IDENTIFICATION</scope>
</reference>
<feature type="domain" description="C2H2-type" evidence="13">
    <location>
        <begin position="116"/>
        <end position="143"/>
    </location>
</feature>
<evidence type="ECO:0000259" key="13">
    <source>
        <dbReference type="PROSITE" id="PS50157"/>
    </source>
</evidence>
<feature type="domain" description="C2H2-type" evidence="13">
    <location>
        <begin position="67"/>
        <end position="94"/>
    </location>
</feature>
<dbReference type="PANTHER" id="PTHR47772:SF15">
    <property type="entry name" value="REDUCED EXPRESSION 2-RELATED"/>
    <property type="match status" value="1"/>
</dbReference>
<evidence type="ECO:0000313" key="15">
    <source>
        <dbReference type="Proteomes" id="UP000594220"/>
    </source>
</evidence>